<keyword evidence="7" id="KW-0732">Signal</keyword>
<comment type="subcellular location">
    <subcellularLocation>
        <location evidence="1">Secreted</location>
    </subcellularLocation>
</comment>
<organism evidence="8">
    <name type="scientific">Heterodera avenae</name>
    <name type="common">Cereal cyst nematode worm</name>
    <dbReference type="NCBI Taxonomy" id="34510"/>
    <lineage>
        <taxon>Eukaryota</taxon>
        <taxon>Metazoa</taxon>
        <taxon>Ecdysozoa</taxon>
        <taxon>Nematoda</taxon>
        <taxon>Chromadorea</taxon>
        <taxon>Rhabditida</taxon>
        <taxon>Tylenchina</taxon>
        <taxon>Tylenchomorpha</taxon>
        <taxon>Tylenchoidea</taxon>
        <taxon>Heteroderidae</taxon>
        <taxon>Heteroderinae</taxon>
        <taxon>Heterodera</taxon>
    </lineage>
</organism>
<evidence type="ECO:0000256" key="3">
    <source>
        <dbReference type="ARBA" id="ARBA00022525"/>
    </source>
</evidence>
<feature type="chain" id="PRO_5014953811" evidence="7">
    <location>
        <begin position="47"/>
        <end position="184"/>
    </location>
</feature>
<dbReference type="PANTHER" id="PTHR20986">
    <property type="entry name" value="FMRFAMIDE-RELATED PEPTIDES"/>
    <property type="match status" value="1"/>
</dbReference>
<evidence type="ECO:0000256" key="2">
    <source>
        <dbReference type="ARBA" id="ARBA00006356"/>
    </source>
</evidence>
<dbReference type="AlphaFoldDB" id="A0A2L0VDG2"/>
<accession>A0A2L0VDG2</accession>
<keyword evidence="4" id="KW-0165">Cleavage on pair of basic residues</keyword>
<comment type="similarity">
    <text evidence="2">Belongs to the FARP (FMRFamide related peptide) family.</text>
</comment>
<evidence type="ECO:0000256" key="5">
    <source>
        <dbReference type="ARBA" id="ARBA00022815"/>
    </source>
</evidence>
<sequence length="184" mass="20073">MTTVTIKKNGAAHFVEHQNNHGTNGVGLRSLLLSLNLAIVCCAVVAQSHAVDGTSNGHLTPMVPNSQILSMQSDPNFLRFGRSGASLNEFNSAHQTPTRTSSNFLRFGKASMSASEPNFLRFGRQKGGGGVDPTFLRFGRANNNNFLRFGRALGDEMLIPVADDDTLFAREYRQANPNFLRFGK</sequence>
<evidence type="ECO:0000256" key="1">
    <source>
        <dbReference type="ARBA" id="ARBA00004613"/>
    </source>
</evidence>
<dbReference type="InterPro" id="IPR002544">
    <property type="entry name" value="FMRFamid-related_peptide-like"/>
</dbReference>
<keyword evidence="6" id="KW-0527">Neuropeptide</keyword>
<evidence type="ECO:0000256" key="7">
    <source>
        <dbReference type="SAM" id="SignalP"/>
    </source>
</evidence>
<dbReference type="GO" id="GO:0005576">
    <property type="term" value="C:extracellular region"/>
    <property type="evidence" value="ECO:0007669"/>
    <property type="project" value="UniProtKB-SubCell"/>
</dbReference>
<protein>
    <submittedName>
        <fullName evidence="8">Putative effector protein</fullName>
    </submittedName>
</protein>
<keyword evidence="5" id="KW-0027">Amidation</keyword>
<evidence type="ECO:0000256" key="6">
    <source>
        <dbReference type="ARBA" id="ARBA00023320"/>
    </source>
</evidence>
<name>A0A2L0VDG2_HETAV</name>
<feature type="signal peptide" evidence="7">
    <location>
        <begin position="1"/>
        <end position="46"/>
    </location>
</feature>
<dbReference type="Pfam" id="PF01581">
    <property type="entry name" value="FARP"/>
    <property type="match status" value="5"/>
</dbReference>
<evidence type="ECO:0000313" key="8">
    <source>
        <dbReference type="EMBL" id="AVA09643.1"/>
    </source>
</evidence>
<dbReference type="GO" id="GO:0007218">
    <property type="term" value="P:neuropeptide signaling pathway"/>
    <property type="evidence" value="ECO:0007669"/>
    <property type="project" value="UniProtKB-KW"/>
</dbReference>
<dbReference type="PANTHER" id="PTHR20986:SF24">
    <property type="entry name" value="FMRFAMIDE-LIKE NEUROPEPTIDES 1"/>
    <property type="match status" value="1"/>
</dbReference>
<keyword evidence="3" id="KW-0964">Secreted</keyword>
<proteinExistence type="inferred from homology"/>
<dbReference type="EMBL" id="MG525178">
    <property type="protein sequence ID" value="AVA09643.1"/>
    <property type="molecule type" value="Genomic_DNA"/>
</dbReference>
<dbReference type="InterPro" id="IPR051041">
    <property type="entry name" value="FMRFamide-related_np"/>
</dbReference>
<evidence type="ECO:0000256" key="4">
    <source>
        <dbReference type="ARBA" id="ARBA00022685"/>
    </source>
</evidence>
<reference evidence="8" key="1">
    <citation type="journal article" date="2018" name="Front. Plant Sci.">
        <title>Large-Scale Identification and Characterization of Heterodera avenae Putative Effectors Suppressing or Inducing Cell Death in Nicotiana benthamiana.</title>
        <authorList>
            <person name="Chen C."/>
            <person name="Chen Y."/>
            <person name="Jian H."/>
            <person name="Yang D."/>
            <person name="Dai Y."/>
            <person name="Pan L."/>
            <person name="Shi F."/>
            <person name="Yang S."/>
            <person name="Liu Q."/>
        </authorList>
    </citation>
    <scope>NUCLEOTIDE SEQUENCE</scope>
    <source>
        <strain evidence="8">Isotig05936</strain>
    </source>
</reference>